<protein>
    <submittedName>
        <fullName evidence="1">Uncharacterized protein</fullName>
    </submittedName>
</protein>
<dbReference type="RefSeq" id="WP_216438466.1">
    <property type="nucleotide sequence ID" value="NZ_JAHLQF010000002.1"/>
</dbReference>
<organism evidence="1 2">
    <name type="scientific">Clostridium mobile</name>
    <dbReference type="NCBI Taxonomy" id="2841512"/>
    <lineage>
        <taxon>Bacteria</taxon>
        <taxon>Bacillati</taxon>
        <taxon>Bacillota</taxon>
        <taxon>Clostridia</taxon>
        <taxon>Eubacteriales</taxon>
        <taxon>Clostridiaceae</taxon>
        <taxon>Clostridium</taxon>
    </lineage>
</organism>
<gene>
    <name evidence="1" type="ORF">KQI86_06465</name>
</gene>
<comment type="caution">
    <text evidence="1">The sequence shown here is derived from an EMBL/GenBank/DDBJ whole genome shotgun (WGS) entry which is preliminary data.</text>
</comment>
<keyword evidence="2" id="KW-1185">Reference proteome</keyword>
<reference evidence="1 2" key="1">
    <citation type="submission" date="2021-06" db="EMBL/GenBank/DDBJ databases">
        <authorList>
            <person name="Sun Q."/>
            <person name="Li D."/>
        </authorList>
    </citation>
    <scope>NUCLEOTIDE SEQUENCE [LARGE SCALE GENOMIC DNA]</scope>
    <source>
        <strain evidence="1 2">MSJ-11</strain>
    </source>
</reference>
<name>A0ABS6EGS1_9CLOT</name>
<proteinExistence type="predicted"/>
<accession>A0ABS6EGS1</accession>
<evidence type="ECO:0000313" key="1">
    <source>
        <dbReference type="EMBL" id="MBU5483967.1"/>
    </source>
</evidence>
<dbReference type="EMBL" id="JAHLQF010000002">
    <property type="protein sequence ID" value="MBU5483967.1"/>
    <property type="molecule type" value="Genomic_DNA"/>
</dbReference>
<dbReference type="Proteomes" id="UP000726170">
    <property type="component" value="Unassembled WGS sequence"/>
</dbReference>
<sequence>MHKKEDFKDLTMYEEIAYSITCLEKLCIEWNIGSKKMAAFIEILWGFTKDFDCWEANIHSLKRNSIGRCELGNIDGEKKKIIDNIIERLFRICLGNLYTEYRYTGVLNDILSIEEHLETNKIECPDLNFYIGREKIYRDDLGMLRCGKYNLTNIIPFREK</sequence>
<evidence type="ECO:0000313" key="2">
    <source>
        <dbReference type="Proteomes" id="UP000726170"/>
    </source>
</evidence>